<comment type="caution">
    <text evidence="2">The sequence shown here is derived from an EMBL/GenBank/DDBJ whole genome shotgun (WGS) entry which is preliminary data.</text>
</comment>
<dbReference type="Proteomes" id="UP001597086">
    <property type="component" value="Unassembled WGS sequence"/>
</dbReference>
<name>A0ABW3KNW5_9FLAO</name>
<dbReference type="InterPro" id="IPR001173">
    <property type="entry name" value="Glyco_trans_2-like"/>
</dbReference>
<accession>A0ABW3KNW5</accession>
<feature type="domain" description="Glycosyltransferase 2-like" evidence="1">
    <location>
        <begin position="6"/>
        <end position="144"/>
    </location>
</feature>
<dbReference type="Gene3D" id="3.90.550.10">
    <property type="entry name" value="Spore Coat Polysaccharide Biosynthesis Protein SpsA, Chain A"/>
    <property type="match status" value="1"/>
</dbReference>
<dbReference type="Pfam" id="PF00535">
    <property type="entry name" value="Glycos_transf_2"/>
    <property type="match status" value="1"/>
</dbReference>
<dbReference type="PANTHER" id="PTHR22916:SF3">
    <property type="entry name" value="UDP-GLCNAC:BETAGAL BETA-1,3-N-ACETYLGLUCOSAMINYLTRANSFERASE-LIKE PROTEIN 1"/>
    <property type="match status" value="1"/>
</dbReference>
<keyword evidence="3" id="KW-1185">Reference proteome</keyword>
<reference evidence="3" key="1">
    <citation type="journal article" date="2019" name="Int. J. Syst. Evol. Microbiol.">
        <title>The Global Catalogue of Microorganisms (GCM) 10K type strain sequencing project: providing services to taxonomists for standard genome sequencing and annotation.</title>
        <authorList>
            <consortium name="The Broad Institute Genomics Platform"/>
            <consortium name="The Broad Institute Genome Sequencing Center for Infectious Disease"/>
            <person name="Wu L."/>
            <person name="Ma J."/>
        </authorList>
    </citation>
    <scope>NUCLEOTIDE SEQUENCE [LARGE SCALE GENOMIC DNA]</scope>
    <source>
        <strain evidence="3">CCUG 56098</strain>
    </source>
</reference>
<evidence type="ECO:0000313" key="3">
    <source>
        <dbReference type="Proteomes" id="UP001597086"/>
    </source>
</evidence>
<organism evidence="2 3">
    <name type="scientific">Winogradskyella rapida</name>
    <dbReference type="NCBI Taxonomy" id="549701"/>
    <lineage>
        <taxon>Bacteria</taxon>
        <taxon>Pseudomonadati</taxon>
        <taxon>Bacteroidota</taxon>
        <taxon>Flavobacteriia</taxon>
        <taxon>Flavobacteriales</taxon>
        <taxon>Flavobacteriaceae</taxon>
        <taxon>Winogradskyella</taxon>
    </lineage>
</organism>
<dbReference type="SUPFAM" id="SSF53448">
    <property type="entry name" value="Nucleotide-diphospho-sugar transferases"/>
    <property type="match status" value="1"/>
</dbReference>
<evidence type="ECO:0000313" key="2">
    <source>
        <dbReference type="EMBL" id="MFD1014620.1"/>
    </source>
</evidence>
<proteinExistence type="predicted"/>
<protein>
    <submittedName>
        <fullName evidence="2">Glycosyltransferase family 2 protein</fullName>
    </submittedName>
</protein>
<evidence type="ECO:0000259" key="1">
    <source>
        <dbReference type="Pfam" id="PF00535"/>
    </source>
</evidence>
<dbReference type="RefSeq" id="WP_386113360.1">
    <property type="nucleotide sequence ID" value="NZ_JBHTKM010000001.1"/>
</dbReference>
<dbReference type="EMBL" id="JBHTKM010000001">
    <property type="protein sequence ID" value="MFD1014620.1"/>
    <property type="molecule type" value="Genomic_DNA"/>
</dbReference>
<dbReference type="InterPro" id="IPR029044">
    <property type="entry name" value="Nucleotide-diphossugar_trans"/>
</dbReference>
<gene>
    <name evidence="2" type="ORF">ACFQ13_01690</name>
</gene>
<dbReference type="PANTHER" id="PTHR22916">
    <property type="entry name" value="GLYCOSYLTRANSFERASE"/>
    <property type="match status" value="1"/>
</dbReference>
<sequence>MKPTFSIIIPNYNHSDFLQQRLDSVFNQTFQDFEVILLDDASTDDSALLLNSYVNHPKVSHVIINKDNSGSPFKQWEKGIALAKGTYVWIAESDDYCELNFLETCLKTLVGDVGVVYTQSLDIDENGDKLSHRINYTQSYKTNIWKDDFKMDGAKFISDYLLLKNVIPNASAVVFKKDIISDVYFNKALLSMRMCGDWFFWLQLVSNTNIAFINQDLNFFRHHNQVSRNHFNSNKKKVRLIEESLIRQYLKEKQGINNKVMNNKLLVNWFKLHTKKDLFKRSFYRLHPSLFKKVVFAFQFICFKLKKY</sequence>